<gene>
    <name evidence="11" type="ORF">Fcan01_19200</name>
</gene>
<keyword evidence="4 10" id="KW-0812">Transmembrane</keyword>
<comment type="caution">
    <text evidence="11">The sequence shown here is derived from an EMBL/GenBank/DDBJ whole genome shotgun (WGS) entry which is preliminary data.</text>
</comment>
<dbReference type="GO" id="GO:0030148">
    <property type="term" value="P:sphingolipid biosynthetic process"/>
    <property type="evidence" value="ECO:0007669"/>
    <property type="project" value="TreeGrafter"/>
</dbReference>
<evidence type="ECO:0000256" key="7">
    <source>
        <dbReference type="ARBA" id="ARBA00023098"/>
    </source>
</evidence>
<evidence type="ECO:0000256" key="2">
    <source>
        <dbReference type="ARBA" id="ARBA00022516"/>
    </source>
</evidence>
<dbReference type="GO" id="GO:0042761">
    <property type="term" value="P:very long-chain fatty acid biosynthetic process"/>
    <property type="evidence" value="ECO:0007669"/>
    <property type="project" value="TreeGrafter"/>
</dbReference>
<keyword evidence="8 10" id="KW-0472">Membrane</keyword>
<keyword evidence="12" id="KW-1185">Reference proteome</keyword>
<dbReference type="AlphaFoldDB" id="A0A226DN00"/>
<dbReference type="OrthoDB" id="10259681at2759"/>
<keyword evidence="7 10" id="KW-0443">Lipid metabolism</keyword>
<keyword evidence="2 10" id="KW-0444">Lipid biosynthesis</keyword>
<organism evidence="11 12">
    <name type="scientific">Folsomia candida</name>
    <name type="common">Springtail</name>
    <dbReference type="NCBI Taxonomy" id="158441"/>
    <lineage>
        <taxon>Eukaryota</taxon>
        <taxon>Metazoa</taxon>
        <taxon>Ecdysozoa</taxon>
        <taxon>Arthropoda</taxon>
        <taxon>Hexapoda</taxon>
        <taxon>Collembola</taxon>
        <taxon>Entomobryomorpha</taxon>
        <taxon>Isotomoidea</taxon>
        <taxon>Isotomidae</taxon>
        <taxon>Proisotominae</taxon>
        <taxon>Folsomia</taxon>
    </lineage>
</organism>
<dbReference type="PANTHER" id="PTHR11157:SF17">
    <property type="entry name" value="ELONGATION OF VERY LONG CHAIN FATTY ACIDS PROTEIN 6"/>
    <property type="match status" value="1"/>
</dbReference>
<proteinExistence type="inferred from homology"/>
<name>A0A226DN00_FOLCA</name>
<feature type="transmembrane region" description="Helical" evidence="10">
    <location>
        <begin position="172"/>
        <end position="190"/>
    </location>
</feature>
<evidence type="ECO:0000256" key="6">
    <source>
        <dbReference type="ARBA" id="ARBA00022989"/>
    </source>
</evidence>
<comment type="catalytic activity">
    <reaction evidence="10">
        <text>a very-long-chain acyl-CoA + malonyl-CoA + H(+) = a very-long-chain 3-oxoacyl-CoA + CO2 + CoA</text>
        <dbReference type="Rhea" id="RHEA:32727"/>
        <dbReference type="ChEBI" id="CHEBI:15378"/>
        <dbReference type="ChEBI" id="CHEBI:16526"/>
        <dbReference type="ChEBI" id="CHEBI:57287"/>
        <dbReference type="ChEBI" id="CHEBI:57384"/>
        <dbReference type="ChEBI" id="CHEBI:90725"/>
        <dbReference type="ChEBI" id="CHEBI:90736"/>
        <dbReference type="EC" id="2.3.1.199"/>
    </reaction>
</comment>
<evidence type="ECO:0000256" key="5">
    <source>
        <dbReference type="ARBA" id="ARBA00022832"/>
    </source>
</evidence>
<evidence type="ECO:0000256" key="1">
    <source>
        <dbReference type="ARBA" id="ARBA00004141"/>
    </source>
</evidence>
<accession>A0A226DN00</accession>
<dbReference type="GO" id="GO:0034626">
    <property type="term" value="P:fatty acid elongation, polyunsaturated fatty acid"/>
    <property type="evidence" value="ECO:0007669"/>
    <property type="project" value="TreeGrafter"/>
</dbReference>
<dbReference type="GO" id="GO:0034625">
    <property type="term" value="P:fatty acid elongation, monounsaturated fatty acid"/>
    <property type="evidence" value="ECO:0007669"/>
    <property type="project" value="TreeGrafter"/>
</dbReference>
<feature type="transmembrane region" description="Helical" evidence="10">
    <location>
        <begin position="42"/>
        <end position="61"/>
    </location>
</feature>
<keyword evidence="9 10" id="KW-0275">Fatty acid biosynthesis</keyword>
<keyword evidence="3 10" id="KW-0808">Transferase</keyword>
<feature type="transmembrane region" description="Helical" evidence="10">
    <location>
        <begin position="73"/>
        <end position="92"/>
    </location>
</feature>
<feature type="transmembrane region" description="Helical" evidence="10">
    <location>
        <begin position="202"/>
        <end position="224"/>
    </location>
</feature>
<keyword evidence="6 10" id="KW-1133">Transmembrane helix</keyword>
<comment type="caution">
    <text evidence="10">Lacks conserved residue(s) required for the propagation of feature annotation.</text>
</comment>
<evidence type="ECO:0000256" key="9">
    <source>
        <dbReference type="ARBA" id="ARBA00023160"/>
    </source>
</evidence>
<dbReference type="Pfam" id="PF01151">
    <property type="entry name" value="ELO"/>
    <property type="match status" value="1"/>
</dbReference>
<comment type="subcellular location">
    <subcellularLocation>
        <location evidence="1">Membrane</location>
        <topology evidence="1">Multi-pass membrane protein</topology>
    </subcellularLocation>
</comment>
<evidence type="ECO:0000313" key="11">
    <source>
        <dbReference type="EMBL" id="OXA46224.1"/>
    </source>
</evidence>
<dbReference type="GO" id="GO:0019367">
    <property type="term" value="P:fatty acid elongation, saturated fatty acid"/>
    <property type="evidence" value="ECO:0007669"/>
    <property type="project" value="TreeGrafter"/>
</dbReference>
<dbReference type="EMBL" id="LNIX01000016">
    <property type="protein sequence ID" value="OXA46224.1"/>
    <property type="molecule type" value="Genomic_DNA"/>
</dbReference>
<evidence type="ECO:0000313" key="12">
    <source>
        <dbReference type="Proteomes" id="UP000198287"/>
    </source>
</evidence>
<keyword evidence="5 10" id="KW-0276">Fatty acid metabolism</keyword>
<dbReference type="PANTHER" id="PTHR11157">
    <property type="entry name" value="FATTY ACID ACYL TRANSFERASE-RELATED"/>
    <property type="match status" value="1"/>
</dbReference>
<dbReference type="EC" id="2.3.1.199" evidence="10"/>
<sequence>MANSTNSPWPLEYENPPKFVPFWFENVDTFRWKEIMLRNPNFAWYTCAVYLTTVFSLQFYMKDRPVADVKKVMVGWNAFLAIFSAFGFYRVAQELLFNLSQTDGYYRTVCESGASSSLQISFRAVKFGYLEFGKSRFRILRNPDFIQKRQYYHHCIVTLFAWKLHPWGEPILSHYCAINFGVHAVMYAYFVARRLNIRVPEALAMAIMTLQIAQMIINTGNNFYTMAMLSRVASPKVIREVQQGCQNNLGISDGNLGYKLKISKLSLHDIKPTKLGVNSYKATPALKYNQCQQKSAKPNPRQIAEKRVKQNMPVILVIDDETKWSIDPDEVSGWKYYSSLDSLGDVSKPFVTTATMTSERYLNDCVKKILIHFINNRKEYAPYVPRARTIERFWPLSKREYSRRTKSPKSLVRFPHIRAHTSRVAARKSGKALLGTARQQIRQI</sequence>
<dbReference type="GO" id="GO:0005789">
    <property type="term" value="C:endoplasmic reticulum membrane"/>
    <property type="evidence" value="ECO:0007669"/>
    <property type="project" value="TreeGrafter"/>
</dbReference>
<evidence type="ECO:0000256" key="8">
    <source>
        <dbReference type="ARBA" id="ARBA00023136"/>
    </source>
</evidence>
<dbReference type="InterPro" id="IPR002076">
    <property type="entry name" value="ELO_fam"/>
</dbReference>
<comment type="similarity">
    <text evidence="10">Belongs to the ELO family.</text>
</comment>
<protein>
    <recommendedName>
        <fullName evidence="10">Elongation of very long chain fatty acids protein</fullName>
        <ecNumber evidence="10">2.3.1.199</ecNumber>
    </recommendedName>
    <alternativeName>
        <fullName evidence="10">Very-long-chain 3-oxoacyl-CoA synthase</fullName>
    </alternativeName>
</protein>
<dbReference type="Proteomes" id="UP000198287">
    <property type="component" value="Unassembled WGS sequence"/>
</dbReference>
<evidence type="ECO:0000256" key="10">
    <source>
        <dbReference type="RuleBase" id="RU361115"/>
    </source>
</evidence>
<evidence type="ECO:0000256" key="3">
    <source>
        <dbReference type="ARBA" id="ARBA00022679"/>
    </source>
</evidence>
<dbReference type="GO" id="GO:0009922">
    <property type="term" value="F:fatty acid elongase activity"/>
    <property type="evidence" value="ECO:0007669"/>
    <property type="project" value="UniProtKB-EC"/>
</dbReference>
<evidence type="ECO:0000256" key="4">
    <source>
        <dbReference type="ARBA" id="ARBA00022692"/>
    </source>
</evidence>
<reference evidence="11 12" key="1">
    <citation type="submission" date="2015-12" db="EMBL/GenBank/DDBJ databases">
        <title>The genome of Folsomia candida.</title>
        <authorList>
            <person name="Faddeeva A."/>
            <person name="Derks M.F."/>
            <person name="Anvar Y."/>
            <person name="Smit S."/>
            <person name="Van Straalen N."/>
            <person name="Roelofs D."/>
        </authorList>
    </citation>
    <scope>NUCLEOTIDE SEQUENCE [LARGE SCALE GENOMIC DNA]</scope>
    <source>
        <strain evidence="11 12">VU population</strain>
        <tissue evidence="11">Whole body</tissue>
    </source>
</reference>